<accession>A0A3B0ZAX9</accession>
<evidence type="ECO:0000256" key="2">
    <source>
        <dbReference type="SAM" id="MobiDB-lite"/>
    </source>
</evidence>
<dbReference type="Gene3D" id="1.10.530.10">
    <property type="match status" value="1"/>
</dbReference>
<keyword evidence="5" id="KW-0378">Hydrolase</keyword>
<dbReference type="PANTHER" id="PTHR37423:SF5">
    <property type="entry name" value="SOLUBLE LYTIC MUREIN TRANSGLYCOSYLASE"/>
    <property type="match status" value="1"/>
</dbReference>
<dbReference type="GO" id="GO:0042597">
    <property type="term" value="C:periplasmic space"/>
    <property type="evidence" value="ECO:0007669"/>
    <property type="project" value="InterPro"/>
</dbReference>
<dbReference type="CDD" id="cd13401">
    <property type="entry name" value="Slt70-like"/>
    <property type="match status" value="1"/>
</dbReference>
<proteinExistence type="predicted"/>
<keyword evidence="5" id="KW-0326">Glycosidase</keyword>
<evidence type="ECO:0000313" key="5">
    <source>
        <dbReference type="EMBL" id="VAW90555.1"/>
    </source>
</evidence>
<reference evidence="5" key="1">
    <citation type="submission" date="2018-06" db="EMBL/GenBank/DDBJ databases">
        <authorList>
            <person name="Zhirakovskaya E."/>
        </authorList>
    </citation>
    <scope>NUCLEOTIDE SEQUENCE</scope>
</reference>
<keyword evidence="1" id="KW-0732">Signal</keyword>
<dbReference type="Pfam" id="PF14718">
    <property type="entry name" value="SLT_L"/>
    <property type="match status" value="1"/>
</dbReference>
<dbReference type="InterPro" id="IPR023346">
    <property type="entry name" value="Lysozyme-like_dom_sf"/>
</dbReference>
<dbReference type="EMBL" id="UOFQ01000206">
    <property type="protein sequence ID" value="VAW90555.1"/>
    <property type="molecule type" value="Genomic_DNA"/>
</dbReference>
<feature type="domain" description="Lytic transglycosylase superhelical linker" evidence="4">
    <location>
        <begin position="418"/>
        <end position="484"/>
    </location>
</feature>
<dbReference type="Pfam" id="PF01464">
    <property type="entry name" value="SLT"/>
    <property type="match status" value="1"/>
</dbReference>
<name>A0A3B0ZAX9_9ZZZZ</name>
<evidence type="ECO:0000259" key="3">
    <source>
        <dbReference type="Pfam" id="PF01464"/>
    </source>
</evidence>
<dbReference type="InterPro" id="IPR008258">
    <property type="entry name" value="Transglycosylase_SLT_dom_1"/>
</dbReference>
<dbReference type="SUPFAM" id="SSF53955">
    <property type="entry name" value="Lysozyme-like"/>
    <property type="match status" value="1"/>
</dbReference>
<feature type="domain" description="Transglycosylase SLT" evidence="3">
    <location>
        <begin position="497"/>
        <end position="610"/>
    </location>
</feature>
<dbReference type="Gene3D" id="1.25.20.10">
    <property type="entry name" value="Bacterial muramidases"/>
    <property type="match status" value="1"/>
</dbReference>
<dbReference type="InterPro" id="IPR012289">
    <property type="entry name" value="Lytic_TGlycosylase_superhlx_L"/>
</dbReference>
<dbReference type="GO" id="GO:0004553">
    <property type="term" value="F:hydrolase activity, hydrolyzing O-glycosyl compounds"/>
    <property type="evidence" value="ECO:0007669"/>
    <property type="project" value="InterPro"/>
</dbReference>
<feature type="compositionally biased region" description="Basic and acidic residues" evidence="2">
    <location>
        <begin position="690"/>
        <end position="702"/>
    </location>
</feature>
<dbReference type="EC" id="3.2.1.-" evidence="5"/>
<dbReference type="InterPro" id="IPR037061">
    <property type="entry name" value="Lytic_TGlycoase_superhlx_L_sf"/>
</dbReference>
<feature type="region of interest" description="Disordered" evidence="2">
    <location>
        <begin position="658"/>
        <end position="725"/>
    </location>
</feature>
<protein>
    <submittedName>
        <fullName evidence="5">Soluble lytic murein transglycosylase</fullName>
        <ecNumber evidence="5">3.2.1.-</ecNumber>
    </submittedName>
</protein>
<organism evidence="5">
    <name type="scientific">hydrothermal vent metagenome</name>
    <dbReference type="NCBI Taxonomy" id="652676"/>
    <lineage>
        <taxon>unclassified sequences</taxon>
        <taxon>metagenomes</taxon>
        <taxon>ecological metagenomes</taxon>
    </lineage>
</organism>
<dbReference type="PANTHER" id="PTHR37423">
    <property type="entry name" value="SOLUBLE LYTIC MUREIN TRANSGLYCOSYLASE-RELATED"/>
    <property type="match status" value="1"/>
</dbReference>
<sequence length="725" mass="83341">MSRIIQKVYLPSIVVFLVLSIASNTWAVSSNNLDNLTASTIDQQRASFVAAEQALQRGAITKFKQLTSQLQDYPLYPYLRYEYLRTRLHKQPAEQINAFIDTYHDSPLSTRLHFRWIKKLAQRGRWKEVEQHYRPGSNVTLACYYRRALLKKGDQNAAFDGLQQLWLVGYSQPRACDPLFTAWHDAGYIDDSLAWQRIQLAMSKRKLTLTRYLTRFLSKKERSWASKWIEVHRKPSHVLSTKRFANAHPMRNTIIVHGLKRMARTNPLKAANAWQTKISARYPFSDDEIASIERAIGMTMALRNKPEALSWLAALEAKPSDQSLREWRVRTALNQQNWDAALAWLYQLNDDEQQMARWQYWRARTLEALGQQVEAETIYSTLAMSRGYYGFLSADKLARPYRFEHAALLQNAELAIDVEQRPGILRARELFRLNRAVEARREWFHTTQHMSEEQLHQAGQLAHRWGWHDRAILTIARTKHRDDLDVRFPLAHQNKIILKANENNVDAALAFALIRQESAFTSDARSSAGAMGLMQLMPRTAKQLTPGTGIRIKNRMQLIDIDTNLKLGMKHLGKVMKRFNNNPVLALAAYNAGEARVKRWIPGNKRVEADLWAETIPFKETRNYIQNIMVFTPIYEQHLGRSLTPLVQRMMPIGTAPAVITQKNDSDKTAASSVEIPSPASEKSAADTGGNEHKTQPHKKNDINGIKMMQHSDTITLSNSERERI</sequence>
<evidence type="ECO:0000256" key="1">
    <source>
        <dbReference type="ARBA" id="ARBA00022729"/>
    </source>
</evidence>
<gene>
    <name evidence="5" type="ORF">MNBD_GAMMA17-1803</name>
</gene>
<dbReference type="SUPFAM" id="SSF48435">
    <property type="entry name" value="Bacterial muramidases"/>
    <property type="match status" value="1"/>
</dbReference>
<dbReference type="Gene3D" id="1.10.1240.20">
    <property type="entry name" value="Lytic transglycosylase, superhelical linker domain"/>
    <property type="match status" value="1"/>
</dbReference>
<dbReference type="InterPro" id="IPR008939">
    <property type="entry name" value="Lytic_TGlycosylase_superhlx_U"/>
</dbReference>
<evidence type="ECO:0000259" key="4">
    <source>
        <dbReference type="Pfam" id="PF14718"/>
    </source>
</evidence>
<dbReference type="AlphaFoldDB" id="A0A3B0ZAX9"/>